<proteinExistence type="predicted"/>
<dbReference type="Pfam" id="PF00172">
    <property type="entry name" value="Zn_clus"/>
    <property type="match status" value="1"/>
</dbReference>
<evidence type="ECO:0000256" key="3">
    <source>
        <dbReference type="SAM" id="MobiDB-lite"/>
    </source>
</evidence>
<dbReference type="GO" id="GO:0006351">
    <property type="term" value="P:DNA-templated transcription"/>
    <property type="evidence" value="ECO:0007669"/>
    <property type="project" value="InterPro"/>
</dbReference>
<dbReference type="OrthoDB" id="6133115at2759"/>
<feature type="compositionally biased region" description="Polar residues" evidence="3">
    <location>
        <begin position="122"/>
        <end position="143"/>
    </location>
</feature>
<dbReference type="SUPFAM" id="SSF57701">
    <property type="entry name" value="Zn2/Cys6 DNA-binding domain"/>
    <property type="match status" value="1"/>
</dbReference>
<protein>
    <recommendedName>
        <fullName evidence="4">Zn(2)-C6 fungal-type domain-containing protein</fullName>
    </recommendedName>
</protein>
<dbReference type="CDD" id="cd12148">
    <property type="entry name" value="fungal_TF_MHR"/>
    <property type="match status" value="1"/>
</dbReference>
<reference evidence="5" key="1">
    <citation type="journal article" date="2021" name="Nat. Commun.">
        <title>Genetic determinants of endophytism in the Arabidopsis root mycobiome.</title>
        <authorList>
            <person name="Mesny F."/>
            <person name="Miyauchi S."/>
            <person name="Thiergart T."/>
            <person name="Pickel B."/>
            <person name="Atanasova L."/>
            <person name="Karlsson M."/>
            <person name="Huettel B."/>
            <person name="Barry K.W."/>
            <person name="Haridas S."/>
            <person name="Chen C."/>
            <person name="Bauer D."/>
            <person name="Andreopoulos W."/>
            <person name="Pangilinan J."/>
            <person name="LaButti K."/>
            <person name="Riley R."/>
            <person name="Lipzen A."/>
            <person name="Clum A."/>
            <person name="Drula E."/>
            <person name="Henrissat B."/>
            <person name="Kohler A."/>
            <person name="Grigoriev I.V."/>
            <person name="Martin F.M."/>
            <person name="Hacquard S."/>
        </authorList>
    </citation>
    <scope>NUCLEOTIDE SEQUENCE</scope>
    <source>
        <strain evidence="5">MPI-CAGE-AT-0016</strain>
    </source>
</reference>
<feature type="compositionally biased region" description="Low complexity" evidence="3">
    <location>
        <begin position="1"/>
        <end position="20"/>
    </location>
</feature>
<evidence type="ECO:0000313" key="5">
    <source>
        <dbReference type="EMBL" id="KAH7376293.1"/>
    </source>
</evidence>
<keyword evidence="2" id="KW-0539">Nucleus</keyword>
<evidence type="ECO:0000259" key="4">
    <source>
        <dbReference type="PROSITE" id="PS50048"/>
    </source>
</evidence>
<dbReference type="Gene3D" id="4.10.240.10">
    <property type="entry name" value="Zn(2)-C6 fungal-type DNA-binding domain"/>
    <property type="match status" value="1"/>
</dbReference>
<name>A0A8K0XA10_9PEZI</name>
<evidence type="ECO:0000313" key="6">
    <source>
        <dbReference type="Proteomes" id="UP000813385"/>
    </source>
</evidence>
<dbReference type="SMART" id="SM00066">
    <property type="entry name" value="GAL4"/>
    <property type="match status" value="1"/>
</dbReference>
<accession>A0A8K0XA10</accession>
<dbReference type="Proteomes" id="UP000813385">
    <property type="component" value="Unassembled WGS sequence"/>
</dbReference>
<dbReference type="CDD" id="cd00067">
    <property type="entry name" value="GAL4"/>
    <property type="match status" value="1"/>
</dbReference>
<sequence length="715" mass="78677">MDAEPPSSAISSPSGSGDPGNVRKERGAIAAQACETCRKRKQKCDEIRPRCSTCQKFGLTCDYRTPLPTKKDKTLVEILDRLRVIEGKVDHISHQQTTAATATTPSPYDAPPTTLRRPPNLQAGSSADSVPTSTSLQPSGSASPLQQYRYASAVHQMMAWPMIRQLLDQASPRGSELHGFFMDPDPPAAMLAQQAARQQPLATDGLEGLTMEDRASIGMPLDAGGGGAAVGIGLGDLDWATMENLAKAYFDTFNLIYPIMDRQTFSGGLMTSVISGGFDAGVDSTLVFLVLALGAVALADAQNMPLTGFKTADDDKDDLVHRPPGLAFFNEARKRLGFSLTDVSLENVQVFALAGLYFESCSRHMDFWRMSISASVACRALVTSNPAELQSGRANLIRRLFWHCSIMETSLNLELELPLTGLEKLEEVVGLPDFDDILLDAYYPENQDSHFKEHFASQVALRRLTVHFHNTLRNVLGPTPPFSPLAPPSSSSEPMVTTVVDGFFAQLDTWRSMLPQPLRWSDARAAHFQAPMPQPAYYAQGAMYPPQPALQAADMFTADLTLPPTHYPYATDVRIALLRTRYHYNKYLICRPFLFKALHHGSSVGTDDARCAAECLKACLKWPLIMSPTCHRKRLVPSLFLWSQNLLGVLIVLHLSRQVPILQTIRATFCPASFDIDAGETVNLSIAWLRDLKDVDPTASWCWDVASRLYRLDDG</sequence>
<dbReference type="PANTHER" id="PTHR47785:SF6">
    <property type="entry name" value="ZN(II)2CYS6 TRANSCRIPTION FACTOR (EUROFUNG)"/>
    <property type="match status" value="1"/>
</dbReference>
<dbReference type="PROSITE" id="PS50048">
    <property type="entry name" value="ZN2_CY6_FUNGAL_2"/>
    <property type="match status" value="1"/>
</dbReference>
<keyword evidence="6" id="KW-1185">Reference proteome</keyword>
<dbReference type="PANTHER" id="PTHR47785">
    <property type="entry name" value="ZN(II)2CYS6 TRANSCRIPTION FACTOR (EUROFUNG)-RELATED-RELATED"/>
    <property type="match status" value="1"/>
</dbReference>
<feature type="region of interest" description="Disordered" evidence="3">
    <location>
        <begin position="93"/>
        <end position="143"/>
    </location>
</feature>
<dbReference type="InterPro" id="IPR036864">
    <property type="entry name" value="Zn2-C6_fun-type_DNA-bd_sf"/>
</dbReference>
<dbReference type="GO" id="GO:0000981">
    <property type="term" value="F:DNA-binding transcription factor activity, RNA polymerase II-specific"/>
    <property type="evidence" value="ECO:0007669"/>
    <property type="project" value="InterPro"/>
</dbReference>
<dbReference type="EMBL" id="JAGPXD010000001">
    <property type="protein sequence ID" value="KAH7376293.1"/>
    <property type="molecule type" value="Genomic_DNA"/>
</dbReference>
<keyword evidence="1" id="KW-0479">Metal-binding</keyword>
<feature type="domain" description="Zn(2)-C6 fungal-type" evidence="4">
    <location>
        <begin position="33"/>
        <end position="63"/>
    </location>
</feature>
<feature type="compositionally biased region" description="Low complexity" evidence="3">
    <location>
        <begin position="97"/>
        <end position="114"/>
    </location>
</feature>
<dbReference type="Pfam" id="PF04082">
    <property type="entry name" value="Fungal_trans"/>
    <property type="match status" value="1"/>
</dbReference>
<dbReference type="PROSITE" id="PS00463">
    <property type="entry name" value="ZN2_CY6_FUNGAL_1"/>
    <property type="match status" value="1"/>
</dbReference>
<dbReference type="AlphaFoldDB" id="A0A8K0XA10"/>
<feature type="region of interest" description="Disordered" evidence="3">
    <location>
        <begin position="1"/>
        <end position="24"/>
    </location>
</feature>
<gene>
    <name evidence="5" type="ORF">B0T11DRAFT_19245</name>
</gene>
<evidence type="ECO:0000256" key="1">
    <source>
        <dbReference type="ARBA" id="ARBA00022723"/>
    </source>
</evidence>
<dbReference type="InterPro" id="IPR001138">
    <property type="entry name" value="Zn2Cys6_DnaBD"/>
</dbReference>
<dbReference type="InterPro" id="IPR053181">
    <property type="entry name" value="EcdB-like_regulator"/>
</dbReference>
<dbReference type="GO" id="GO:0008270">
    <property type="term" value="F:zinc ion binding"/>
    <property type="evidence" value="ECO:0007669"/>
    <property type="project" value="InterPro"/>
</dbReference>
<organism evidence="5 6">
    <name type="scientific">Plectosphaerella cucumerina</name>
    <dbReference type="NCBI Taxonomy" id="40658"/>
    <lineage>
        <taxon>Eukaryota</taxon>
        <taxon>Fungi</taxon>
        <taxon>Dikarya</taxon>
        <taxon>Ascomycota</taxon>
        <taxon>Pezizomycotina</taxon>
        <taxon>Sordariomycetes</taxon>
        <taxon>Hypocreomycetidae</taxon>
        <taxon>Glomerellales</taxon>
        <taxon>Plectosphaerellaceae</taxon>
        <taxon>Plectosphaerella</taxon>
    </lineage>
</organism>
<evidence type="ECO:0000256" key="2">
    <source>
        <dbReference type="ARBA" id="ARBA00023242"/>
    </source>
</evidence>
<dbReference type="InterPro" id="IPR007219">
    <property type="entry name" value="XnlR_reg_dom"/>
</dbReference>
<dbReference type="GO" id="GO:0003677">
    <property type="term" value="F:DNA binding"/>
    <property type="evidence" value="ECO:0007669"/>
    <property type="project" value="InterPro"/>
</dbReference>
<comment type="caution">
    <text evidence="5">The sequence shown here is derived from an EMBL/GenBank/DDBJ whole genome shotgun (WGS) entry which is preliminary data.</text>
</comment>